<feature type="compositionally biased region" description="Polar residues" evidence="1">
    <location>
        <begin position="288"/>
        <end position="297"/>
    </location>
</feature>
<keyword evidence="4" id="KW-1185">Reference proteome</keyword>
<feature type="compositionally biased region" description="Low complexity" evidence="1">
    <location>
        <begin position="585"/>
        <end position="615"/>
    </location>
</feature>
<proteinExistence type="predicted"/>
<feature type="compositionally biased region" description="Low complexity" evidence="1">
    <location>
        <begin position="660"/>
        <end position="673"/>
    </location>
</feature>
<evidence type="ECO:0000259" key="2">
    <source>
        <dbReference type="PROSITE" id="PS51159"/>
    </source>
</evidence>
<evidence type="ECO:0000313" key="4">
    <source>
        <dbReference type="Proteomes" id="UP001556367"/>
    </source>
</evidence>
<feature type="compositionally biased region" description="Polar residues" evidence="1">
    <location>
        <begin position="130"/>
        <end position="140"/>
    </location>
</feature>
<feature type="compositionally biased region" description="Polar residues" evidence="1">
    <location>
        <begin position="724"/>
        <end position="741"/>
    </location>
</feature>
<protein>
    <recommendedName>
        <fullName evidence="2">CBM21 domain-containing protein</fullName>
    </recommendedName>
</protein>
<feature type="compositionally biased region" description="Low complexity" evidence="1">
    <location>
        <begin position="837"/>
        <end position="851"/>
    </location>
</feature>
<accession>A0ABR3J9U7</accession>
<feature type="compositionally biased region" description="Basic and acidic residues" evidence="1">
    <location>
        <begin position="573"/>
        <end position="584"/>
    </location>
</feature>
<feature type="domain" description="CBM21" evidence="2">
    <location>
        <begin position="308"/>
        <end position="461"/>
    </location>
</feature>
<dbReference type="InterPro" id="IPR050782">
    <property type="entry name" value="PP1_regulatory_subunit_3"/>
</dbReference>
<feature type="region of interest" description="Disordered" evidence="1">
    <location>
        <begin position="1"/>
        <end position="160"/>
    </location>
</feature>
<feature type="region of interest" description="Disordered" evidence="1">
    <location>
        <begin position="560"/>
        <end position="676"/>
    </location>
</feature>
<dbReference type="InterPro" id="IPR005036">
    <property type="entry name" value="CBM21_dom"/>
</dbReference>
<feature type="region of interest" description="Disordered" evidence="1">
    <location>
        <begin position="699"/>
        <end position="853"/>
    </location>
</feature>
<comment type="caution">
    <text evidence="3">The sequence shown here is derived from an EMBL/GenBank/DDBJ whole genome shotgun (WGS) entry which is preliminary data.</text>
</comment>
<gene>
    <name evidence="3" type="ORF">HGRIS_008699</name>
</gene>
<sequence>MPYSTPSHRRSPALFTDEKGPGAFAPLNALPRRPSQTQKKSGPVFHLRAEDDDDDEDDSSPEDADDGPVLKINANNNFRLGLSLKTDSFRPRNHHSPYKQPAAVPFPTSSPLSPPAEPLVASPVALSPRPQFSRTSSTPILLSNGKPLKSSLKSSSSSPSIALPLASVLPTRVAHLRARSAPSTPNPDILSPVGSLEFESALSTPGPVTPKNVHFPENDGLESVRVFSRSARPASLSSTTTMDDTETETEGESSSSHLRYNSAFPFPRVPPSNPPPSSSSSHPPSPSTYQIDFTASSPVPAPQPLTPATNILVESLTLNPAAPSTVTGLPHAPSLSGTIVVRNIAFEKAVAVRFTLDDWQTTSEVAARYVSSLSTLPSELARTARARARTVGDTALGLAGGLFQDHDKSAHGAWDRFAFTIRLEDYALKLTERTLWLVGRYTAPSVGEWWDNNAGSDYKVVFKTGEPQQPRAVQPRRTVVSAPAIPSLSQSPPTALHHSMTGPGFYLSQQLMQQRIPDYEQHALPQHHTQPSPTAVVAAQHLSKLNLKNYAAPAKVAVPPPLVKVSHPSPPAEQEKKAEDKERTQQATPPATPPRSGSPVSSAAPSSAAGIPFPSRGSPVPFLSRAPQPVSFPFPSMGTDSPQKTEAPLSPLAMQDSDMTPTGASPPFSAASAHHGEALRWPWGARSVQSAAALGLVHGSAGASVSSPVHSPKGSPRHSPVGSPRQSPQHSPNHSPASSSDEGARGFGTRRWQSGHSRLGAESSSGQQKQTLSPMMLPVATPFPTSSAQSPRLGSISERTSASAPTPTTVDTGLSGASATSSPASKSTQGQAPPSPTLTASGTPSASASSTNIQEQGLAVNPLAIAAGSSDDELYKAFIKQWCFASGPPPAVGGSAGGPRVVVG</sequence>
<dbReference type="EMBL" id="JASNQZ010000011">
    <property type="protein sequence ID" value="KAL0952061.1"/>
    <property type="molecule type" value="Genomic_DNA"/>
</dbReference>
<evidence type="ECO:0000256" key="1">
    <source>
        <dbReference type="SAM" id="MobiDB-lite"/>
    </source>
</evidence>
<feature type="region of interest" description="Disordered" evidence="1">
    <location>
        <begin position="227"/>
        <end position="302"/>
    </location>
</feature>
<evidence type="ECO:0000313" key="3">
    <source>
        <dbReference type="EMBL" id="KAL0952061.1"/>
    </source>
</evidence>
<dbReference type="PROSITE" id="PS51159">
    <property type="entry name" value="CBM21"/>
    <property type="match status" value="1"/>
</dbReference>
<dbReference type="PANTHER" id="PTHR12307">
    <property type="entry name" value="PROTEIN PHOSPHATASE 1 REGULATORY SUBUNIT"/>
    <property type="match status" value="1"/>
</dbReference>
<dbReference type="Proteomes" id="UP001556367">
    <property type="component" value="Unassembled WGS sequence"/>
</dbReference>
<feature type="compositionally biased region" description="Polar residues" evidence="1">
    <location>
        <begin position="783"/>
        <end position="811"/>
    </location>
</feature>
<dbReference type="PANTHER" id="PTHR12307:SF36">
    <property type="entry name" value="GLYCOGEN-BINDING SUBUNIT 76A"/>
    <property type="match status" value="1"/>
</dbReference>
<feature type="compositionally biased region" description="Low complexity" evidence="1">
    <location>
        <begin position="141"/>
        <end position="160"/>
    </location>
</feature>
<feature type="compositionally biased region" description="Acidic residues" evidence="1">
    <location>
        <begin position="50"/>
        <end position="66"/>
    </location>
</feature>
<dbReference type="InterPro" id="IPR038175">
    <property type="entry name" value="CBM21_dom_sf"/>
</dbReference>
<feature type="compositionally biased region" description="Low complexity" evidence="1">
    <location>
        <begin position="812"/>
        <end position="828"/>
    </location>
</feature>
<reference evidence="4" key="1">
    <citation type="submission" date="2024-06" db="EMBL/GenBank/DDBJ databases">
        <title>Multi-omics analyses provide insights into the biosynthesis of the anticancer antibiotic pleurotin in Hohenbuehelia grisea.</title>
        <authorList>
            <person name="Weaver J.A."/>
            <person name="Alberti F."/>
        </authorList>
    </citation>
    <scope>NUCLEOTIDE SEQUENCE [LARGE SCALE GENOMIC DNA]</scope>
    <source>
        <strain evidence="4">T-177</strain>
    </source>
</reference>
<dbReference type="Pfam" id="PF03370">
    <property type="entry name" value="CBM_21"/>
    <property type="match status" value="1"/>
</dbReference>
<dbReference type="Gene3D" id="2.60.40.2440">
    <property type="entry name" value="Carbohydrate binding type-21 domain"/>
    <property type="match status" value="1"/>
</dbReference>
<organism evidence="3 4">
    <name type="scientific">Hohenbuehelia grisea</name>
    <dbReference type="NCBI Taxonomy" id="104357"/>
    <lineage>
        <taxon>Eukaryota</taxon>
        <taxon>Fungi</taxon>
        <taxon>Dikarya</taxon>
        <taxon>Basidiomycota</taxon>
        <taxon>Agaricomycotina</taxon>
        <taxon>Agaricomycetes</taxon>
        <taxon>Agaricomycetidae</taxon>
        <taxon>Agaricales</taxon>
        <taxon>Pleurotineae</taxon>
        <taxon>Pleurotaceae</taxon>
        <taxon>Hohenbuehelia</taxon>
    </lineage>
</organism>
<feature type="compositionally biased region" description="Pro residues" evidence="1">
    <location>
        <begin position="267"/>
        <end position="277"/>
    </location>
</feature>
<feature type="compositionally biased region" description="Polar residues" evidence="1">
    <location>
        <begin position="751"/>
        <end position="773"/>
    </location>
</feature>
<name>A0ABR3J9U7_9AGAR</name>